<feature type="transmembrane region" description="Helical" evidence="3">
    <location>
        <begin position="536"/>
        <end position="561"/>
    </location>
</feature>
<keyword evidence="3" id="KW-1133">Transmembrane helix</keyword>
<feature type="transmembrane region" description="Helical" evidence="3">
    <location>
        <begin position="129"/>
        <end position="149"/>
    </location>
</feature>
<keyword evidence="1" id="KW-0175">Coiled coil</keyword>
<dbReference type="EMBL" id="VTOW01000004">
    <property type="protein sequence ID" value="NKE72942.1"/>
    <property type="molecule type" value="Genomic_DNA"/>
</dbReference>
<feature type="compositionally biased region" description="Basic and acidic residues" evidence="2">
    <location>
        <begin position="72"/>
        <end position="88"/>
    </location>
</feature>
<evidence type="ECO:0000256" key="3">
    <source>
        <dbReference type="SAM" id="Phobius"/>
    </source>
</evidence>
<feature type="transmembrane region" description="Helical" evidence="3">
    <location>
        <begin position="103"/>
        <end position="123"/>
    </location>
</feature>
<dbReference type="Gene3D" id="1.10.600.10">
    <property type="entry name" value="Farnesyl Diphosphate Synthase"/>
    <property type="match status" value="1"/>
</dbReference>
<evidence type="ECO:0000313" key="6">
    <source>
        <dbReference type="Proteomes" id="UP000534783"/>
    </source>
</evidence>
<evidence type="ECO:0000256" key="2">
    <source>
        <dbReference type="SAM" id="MobiDB-lite"/>
    </source>
</evidence>
<evidence type="ECO:0000313" key="5">
    <source>
        <dbReference type="EMBL" id="NKE72942.1"/>
    </source>
</evidence>
<proteinExistence type="predicted"/>
<sequence>MRKLFATIGLLILPHLAHAQEAAVVTPGGAAILFSGPHFFAALLVGIALAVAFQLALTHLSVAAGVSAVGPVDKRETDTSPDEKKNKGDQGSMATVRKITTGYGLWTLVTASIALFFASWLAVEISLTPSALIGAILGLTVWGLFYLAMTYLQLGAATSLVGSMINTATSGLRSIGEAASSLFGTSPEKQAADTAAQVTAAVRDEIFGEMASEDVRNRMQQFIQELKPKPIDPRQIREELEQLFSETEIRAMTVHDDRLDRDKLIASFETKYGSPERRREKMDRAKGAVATVQEEAKSKKPVAEKVVDAGLRVAAGYSKEEAERTRREWEEYLRTTGKEALNPDSIKREIETLVHDPRKGAALLQSRANEAFNKSTVVSLLEQRQDMSHEEAERTADRAEQIIREFRQRGGGVQESLSALQESAVARVRDYLDSANRPDQKYGGLRDDFMLLFRDPKGGAEALADRLKSIDRETLKSTLASRTDLSEEDVEHILNQIESTRDKVVGKAEEMKAEVERRMNRLKEEALKQAEETRKVVAAAAWWTFITAVVSGAAAVAGGIVGAV</sequence>
<name>A0A7X6DT68_9BACT</name>
<organism evidence="5 6">
    <name type="scientific">Candidatus Manganitrophus noduliformans</name>
    <dbReference type="NCBI Taxonomy" id="2606439"/>
    <lineage>
        <taxon>Bacteria</taxon>
        <taxon>Pseudomonadati</taxon>
        <taxon>Nitrospirota</taxon>
        <taxon>Nitrospiria</taxon>
        <taxon>Candidatus Troglogloeales</taxon>
        <taxon>Candidatus Manganitrophaceae</taxon>
        <taxon>Candidatus Manganitrophus</taxon>
    </lineage>
</organism>
<comment type="caution">
    <text evidence="5">The sequence shown here is derived from an EMBL/GenBank/DDBJ whole genome shotgun (WGS) entry which is preliminary data.</text>
</comment>
<feature type="transmembrane region" description="Helical" evidence="3">
    <location>
        <begin position="29"/>
        <end position="53"/>
    </location>
</feature>
<dbReference type="Proteomes" id="UP000534783">
    <property type="component" value="Unassembled WGS sequence"/>
</dbReference>
<feature type="coiled-coil region" evidence="1">
    <location>
        <begin position="494"/>
        <end position="533"/>
    </location>
</feature>
<feature type="region of interest" description="Disordered" evidence="2">
    <location>
        <begin position="72"/>
        <end position="91"/>
    </location>
</feature>
<feature type="chain" id="PRO_5031273574" description="MFS transporter" evidence="4">
    <location>
        <begin position="20"/>
        <end position="564"/>
    </location>
</feature>
<reference evidence="5 6" key="1">
    <citation type="journal article" date="2020" name="Nature">
        <title>Bacterial chemolithoautotrophy via manganese oxidation.</title>
        <authorList>
            <person name="Yu H."/>
            <person name="Leadbetter J.R."/>
        </authorList>
    </citation>
    <scope>NUCLEOTIDE SEQUENCE [LARGE SCALE GENOMIC DNA]</scope>
    <source>
        <strain evidence="5 6">Mn-1</strain>
    </source>
</reference>
<accession>A0A7X6DT68</accession>
<keyword evidence="4" id="KW-0732">Signal</keyword>
<feature type="signal peptide" evidence="4">
    <location>
        <begin position="1"/>
        <end position="19"/>
    </location>
</feature>
<protein>
    <recommendedName>
        <fullName evidence="7">MFS transporter</fullName>
    </recommendedName>
</protein>
<dbReference type="RefSeq" id="WP_168062871.1">
    <property type="nucleotide sequence ID" value="NZ_VTOW01000004.1"/>
</dbReference>
<gene>
    <name evidence="5" type="ORF">MNODULE_19500</name>
</gene>
<evidence type="ECO:0000256" key="1">
    <source>
        <dbReference type="SAM" id="Coils"/>
    </source>
</evidence>
<keyword evidence="3" id="KW-0812">Transmembrane</keyword>
<evidence type="ECO:0000256" key="4">
    <source>
        <dbReference type="SAM" id="SignalP"/>
    </source>
</evidence>
<dbReference type="AlphaFoldDB" id="A0A7X6DT68"/>
<keyword evidence="6" id="KW-1185">Reference proteome</keyword>
<dbReference type="InterPro" id="IPR008949">
    <property type="entry name" value="Isoprenoid_synthase_dom_sf"/>
</dbReference>
<keyword evidence="3" id="KW-0472">Membrane</keyword>
<evidence type="ECO:0008006" key="7">
    <source>
        <dbReference type="Google" id="ProtNLM"/>
    </source>
</evidence>